<evidence type="ECO:0000256" key="1">
    <source>
        <dbReference type="SAM" id="MobiDB-lite"/>
    </source>
</evidence>
<reference evidence="2 3" key="1">
    <citation type="submission" date="2013-11" db="EMBL/GenBank/DDBJ databases">
        <title>Opisthorchis viverrini - life in the bile duct.</title>
        <authorList>
            <person name="Young N.D."/>
            <person name="Nagarajan N."/>
            <person name="Lin S.J."/>
            <person name="Korhonen P.K."/>
            <person name="Jex A.R."/>
            <person name="Hall R.S."/>
            <person name="Safavi-Hemami H."/>
            <person name="Kaewkong W."/>
            <person name="Bertrand D."/>
            <person name="Gao S."/>
            <person name="Seet Q."/>
            <person name="Wongkham S."/>
            <person name="Teh B.T."/>
            <person name="Wongkham C."/>
            <person name="Intapan P.M."/>
            <person name="Maleewong W."/>
            <person name="Yang X."/>
            <person name="Hu M."/>
            <person name="Wang Z."/>
            <person name="Hofmann A."/>
            <person name="Sternberg P.W."/>
            <person name="Tan P."/>
            <person name="Wang J."/>
            <person name="Gasser R.B."/>
        </authorList>
    </citation>
    <scope>NUCLEOTIDE SEQUENCE [LARGE SCALE GENOMIC DNA]</scope>
</reference>
<feature type="compositionally biased region" description="Low complexity" evidence="1">
    <location>
        <begin position="1205"/>
        <end position="1217"/>
    </location>
</feature>
<dbReference type="CTD" id="20321584"/>
<feature type="region of interest" description="Disordered" evidence="1">
    <location>
        <begin position="4199"/>
        <end position="4320"/>
    </location>
</feature>
<feature type="compositionally biased region" description="Basic and acidic residues" evidence="1">
    <location>
        <begin position="813"/>
        <end position="829"/>
    </location>
</feature>
<feature type="compositionally biased region" description="Acidic residues" evidence="1">
    <location>
        <begin position="606"/>
        <end position="617"/>
    </location>
</feature>
<keyword evidence="3" id="KW-1185">Reference proteome</keyword>
<feature type="region of interest" description="Disordered" evidence="1">
    <location>
        <begin position="5695"/>
        <end position="5722"/>
    </location>
</feature>
<feature type="region of interest" description="Disordered" evidence="1">
    <location>
        <begin position="870"/>
        <end position="983"/>
    </location>
</feature>
<feature type="region of interest" description="Disordered" evidence="1">
    <location>
        <begin position="4030"/>
        <end position="4082"/>
    </location>
</feature>
<feature type="compositionally biased region" description="Acidic residues" evidence="1">
    <location>
        <begin position="571"/>
        <end position="582"/>
    </location>
</feature>
<feature type="compositionally biased region" description="Acidic residues" evidence="1">
    <location>
        <begin position="641"/>
        <end position="652"/>
    </location>
</feature>
<feature type="compositionally biased region" description="Polar residues" evidence="1">
    <location>
        <begin position="3868"/>
        <end position="3887"/>
    </location>
</feature>
<proteinExistence type="predicted"/>
<feature type="compositionally biased region" description="Basic and acidic residues" evidence="1">
    <location>
        <begin position="770"/>
        <end position="790"/>
    </location>
</feature>
<dbReference type="GeneID" id="20321584"/>
<feature type="compositionally biased region" description="Polar residues" evidence="1">
    <location>
        <begin position="3776"/>
        <end position="3789"/>
    </location>
</feature>
<dbReference type="STRING" id="6198.A0A074ZD05"/>
<feature type="compositionally biased region" description="Polar residues" evidence="1">
    <location>
        <begin position="891"/>
        <end position="901"/>
    </location>
</feature>
<feature type="compositionally biased region" description="Basic and acidic residues" evidence="1">
    <location>
        <begin position="4031"/>
        <end position="4041"/>
    </location>
</feature>
<feature type="compositionally biased region" description="Polar residues" evidence="1">
    <location>
        <begin position="1034"/>
        <end position="1048"/>
    </location>
</feature>
<feature type="compositionally biased region" description="Basic and acidic residues" evidence="1">
    <location>
        <begin position="4800"/>
        <end position="4813"/>
    </location>
</feature>
<evidence type="ECO:0000313" key="2">
    <source>
        <dbReference type="EMBL" id="KER25068.1"/>
    </source>
</evidence>
<feature type="region of interest" description="Disordered" evidence="1">
    <location>
        <begin position="3981"/>
        <end position="4000"/>
    </location>
</feature>
<feature type="compositionally biased region" description="Polar residues" evidence="1">
    <location>
        <begin position="4055"/>
        <end position="4075"/>
    </location>
</feature>
<feature type="compositionally biased region" description="Acidic residues" evidence="1">
    <location>
        <begin position="537"/>
        <end position="547"/>
    </location>
</feature>
<evidence type="ECO:0000313" key="3">
    <source>
        <dbReference type="Proteomes" id="UP000054324"/>
    </source>
</evidence>
<feature type="compositionally biased region" description="Polar residues" evidence="1">
    <location>
        <begin position="1719"/>
        <end position="1764"/>
    </location>
</feature>
<feature type="region of interest" description="Disordered" evidence="1">
    <location>
        <begin position="478"/>
        <end position="845"/>
    </location>
</feature>
<dbReference type="Proteomes" id="UP000054324">
    <property type="component" value="Unassembled WGS sequence"/>
</dbReference>
<feature type="compositionally biased region" description="Polar residues" evidence="1">
    <location>
        <begin position="4265"/>
        <end position="4282"/>
    </location>
</feature>
<protein>
    <submittedName>
        <fullName evidence="2">Uncharacterized protein</fullName>
    </submittedName>
</protein>
<feature type="compositionally biased region" description="Polar residues" evidence="1">
    <location>
        <begin position="4864"/>
        <end position="4880"/>
    </location>
</feature>
<feature type="region of interest" description="Disordered" evidence="1">
    <location>
        <begin position="2337"/>
        <end position="2395"/>
    </location>
</feature>
<feature type="region of interest" description="Disordered" evidence="1">
    <location>
        <begin position="1585"/>
        <end position="1604"/>
    </location>
</feature>
<feature type="compositionally biased region" description="Basic and acidic residues" evidence="1">
    <location>
        <begin position="967"/>
        <end position="983"/>
    </location>
</feature>
<feature type="region of interest" description="Disordered" evidence="1">
    <location>
        <begin position="4800"/>
        <end position="4933"/>
    </location>
</feature>
<feature type="region of interest" description="Disordered" evidence="1">
    <location>
        <begin position="257"/>
        <end position="303"/>
    </location>
</feature>
<organism evidence="2 3">
    <name type="scientific">Opisthorchis viverrini</name>
    <name type="common">Southeast Asian liver fluke</name>
    <dbReference type="NCBI Taxonomy" id="6198"/>
    <lineage>
        <taxon>Eukaryota</taxon>
        <taxon>Metazoa</taxon>
        <taxon>Spiralia</taxon>
        <taxon>Lophotrochozoa</taxon>
        <taxon>Platyhelminthes</taxon>
        <taxon>Trematoda</taxon>
        <taxon>Digenea</taxon>
        <taxon>Opisthorchiida</taxon>
        <taxon>Opisthorchiata</taxon>
        <taxon>Opisthorchiidae</taxon>
        <taxon>Opisthorchis</taxon>
    </lineage>
</organism>
<name>A0A074ZD05_OPIVI</name>
<feature type="compositionally biased region" description="Polar residues" evidence="1">
    <location>
        <begin position="4815"/>
        <end position="4831"/>
    </location>
</feature>
<feature type="compositionally biased region" description="Low complexity" evidence="1">
    <location>
        <begin position="3755"/>
        <end position="3766"/>
    </location>
</feature>
<feature type="compositionally biased region" description="Basic and acidic residues" evidence="1">
    <location>
        <begin position="2941"/>
        <end position="2976"/>
    </location>
</feature>
<feature type="compositionally biased region" description="Basic and acidic residues" evidence="1">
    <location>
        <begin position="4833"/>
        <end position="4846"/>
    </location>
</feature>
<feature type="compositionally biased region" description="Acidic residues" evidence="1">
    <location>
        <begin position="746"/>
        <end position="757"/>
    </location>
</feature>
<feature type="compositionally biased region" description="Basic residues" evidence="1">
    <location>
        <begin position="1244"/>
        <end position="1255"/>
    </location>
</feature>
<feature type="compositionally biased region" description="Polar residues" evidence="1">
    <location>
        <begin position="1587"/>
        <end position="1604"/>
    </location>
</feature>
<feature type="region of interest" description="Disordered" evidence="1">
    <location>
        <begin position="4442"/>
        <end position="4551"/>
    </location>
</feature>
<accession>A0A074ZD05</accession>
<feature type="compositionally biased region" description="Pro residues" evidence="1">
    <location>
        <begin position="2377"/>
        <end position="2386"/>
    </location>
</feature>
<feature type="region of interest" description="Disordered" evidence="1">
    <location>
        <begin position="3868"/>
        <end position="3894"/>
    </location>
</feature>
<feature type="region of interest" description="Disordered" evidence="1">
    <location>
        <begin position="2934"/>
        <end position="2993"/>
    </location>
</feature>
<feature type="region of interest" description="Disordered" evidence="1">
    <location>
        <begin position="1008"/>
        <end position="1075"/>
    </location>
</feature>
<feature type="compositionally biased region" description="Polar residues" evidence="1">
    <location>
        <begin position="3988"/>
        <end position="4000"/>
    </location>
</feature>
<feature type="compositionally biased region" description="Acidic residues" evidence="1">
    <location>
        <begin position="676"/>
        <end position="687"/>
    </location>
</feature>
<feature type="region of interest" description="Disordered" evidence="1">
    <location>
        <begin position="3750"/>
        <end position="3791"/>
    </location>
</feature>
<dbReference type="RefSeq" id="XP_009171179.1">
    <property type="nucleotide sequence ID" value="XM_009172915.1"/>
</dbReference>
<feature type="region of interest" description="Disordered" evidence="1">
    <location>
        <begin position="1181"/>
        <end position="1217"/>
    </location>
</feature>
<dbReference type="EMBL" id="KL596788">
    <property type="protein sequence ID" value="KER25068.1"/>
    <property type="molecule type" value="Genomic_DNA"/>
</dbReference>
<feature type="region of interest" description="Disordered" evidence="1">
    <location>
        <begin position="1137"/>
        <end position="1159"/>
    </location>
</feature>
<feature type="region of interest" description="Disordered" evidence="1">
    <location>
        <begin position="172"/>
        <end position="191"/>
    </location>
</feature>
<feature type="region of interest" description="Disordered" evidence="1">
    <location>
        <begin position="1244"/>
        <end position="1277"/>
    </location>
</feature>
<feature type="compositionally biased region" description="Basic and acidic residues" evidence="1">
    <location>
        <begin position="1188"/>
        <end position="1199"/>
    </location>
</feature>
<feature type="region of interest" description="Disordered" evidence="1">
    <location>
        <begin position="85"/>
        <end position="113"/>
    </location>
</feature>
<feature type="compositionally biased region" description="Basic and acidic residues" evidence="1">
    <location>
        <begin position="482"/>
        <end position="493"/>
    </location>
</feature>
<feature type="compositionally biased region" description="Basic and acidic residues" evidence="1">
    <location>
        <begin position="2347"/>
        <end position="2375"/>
    </location>
</feature>
<dbReference type="OrthoDB" id="6261909at2759"/>
<feature type="compositionally biased region" description="Polar residues" evidence="1">
    <location>
        <begin position="4242"/>
        <end position="4253"/>
    </location>
</feature>
<feature type="compositionally biased region" description="Basic and acidic residues" evidence="1">
    <location>
        <begin position="4911"/>
        <end position="4932"/>
    </location>
</feature>
<feature type="compositionally biased region" description="Low complexity" evidence="1">
    <location>
        <begin position="4463"/>
        <end position="4474"/>
    </location>
</feature>
<sequence length="5805" mass="638123">MKTAEGIEVAEPKTDKIPLENDGMNSGITHESQFPRYEPQHMGYEGRARLTKEIQVDLLEKVVVSHDTVVAWPIRLSSMCIFEQQNNESSPHDQEPDRQTSPYQTERVPATSPIPTVSMSLQVGNLAKSTLFNHGPGINIQTWVQFDNSSPECNLLVENRVSPVPLGELGVVSPTSTPKAKSSSDKENVAKQWHVTTNSRVQTNLVDSPVGKTGVLDEIKDDTNKFSPVTDNTTQPQANQMQSIVIREWFSGLGSVPKQDGATVHQALPSSTESRKHDTPTLMNEQKQTLEERQSEPPTTQDGSVVEIIGSQTITREQTLQQAIGSICAGPEPTNLIVGEVKASDIGVDQTKSVALQEIENQASGMGGLEQIQPQTNSGLSLRIMADLDVAEDTQIELTAHVSRPKDTMMIQTPRLAMAAESCKEPEVAQSDIMPDQVEVNTDPSAVKGKESHVENDLVFTSQSGVEQMVTGQLNVLSSQNDHSESHTGKPEEASGGQQVDEQEEVPVELSEKPPVYDIEPFVGKPEEVSKGQQVEGQDEVPAELSEEPPVYDTEPFVGKPEEVYKGQQVEGEDEVPVELSEEPPVYNTEPFVGKPEEVYKGQQVEGEDEVPVELSEEPPVYNTEPFVGKPEEVYKGQQVEGEDEVPVELSEEPPVYNTEPFVGKPEEVYKGQQVEGEDEVPVELSEEPPVYNTEPFVGKPEEVYKGQQVEGEDEVPVELSEEPPVYNTEPFVGKPEEVYKGQQVEGEDEVPVELSEEPPVYNTEPFVGKPEEVSKGQQVEGHDKVRAELPEGPPLYGAEEPLGEAFAPFVDTDEKKLESSDTKFDKSEVQSPRQSYEDHSALDRPLITEAKEEVWTEIPGVQPVLAEVPGITAPVRQTSETGEGSDHTKSGQSGMESRSQTYEEHSSLPGSRIVEEEVEKEDRDAMVDEAIPGVSPTVGEEIQVDVGQTDEPDKGSDRVEPEDDDVHGRKQSQEEKLTEDSTFLYKEEAKRLSGHIVGKMLNMQLTPSAENELAEEPGLSESSTVPPYLVDQVGTTSFESPSEQEINPQKPFIHQPEPDKNQEFNSQPQTRDVEVDTEFIGTSVAKDQLEGHEDSEWSHSLHHYRHRRRHHYRGLSGEKALRQTDLELPYGTNKRHYSTSRLKSGTVKPHSGKQRPARPITATGVQEGVLSICEMCGTPRAPSELDYPEKVSLEKPGVEDQSDETSSTTRTLSETSELQKVTMTLLNTLTTTAELLRNQYKRQRVAMKRHKARNQRSNSREPRSDLAQSESKLTQDKEMGYVKNTSCAEPYSPSGRLFNSISCITKQQLHGCLRNTGQKMGNTRVCSNDNEENHAVVRGWTNTECSTVRCGNPTLHPNRRRASSNALDVQGNEYHQDFSTAVDWRRRQTEAKLQFYGELSSPIAENYVPRTMRYDSATHPKLHSTCPAKPWYPNHADQYEVSKSIARTGARSRPTMAPNFSTEGFCQKSAEFNARPKPTILPPDETCKYRPISLTSTLDIPFPAETNRSKISISSNSKVNSMPTTDQAPINYRCGFHTTVEKSSDENHRGNVTESHVFRGCLASPSSCSKTVPPTLIDYGFERSSPRSVHQSEQLRTNQSTSVVDETESISFSSPHVLSINETIPMAQGRMRDRHEDSDAAIPGDLCDSESSSGLSTVGIGMQGQKSSAVFNAELSNLIQRTVSQSGNDDRMNEQVRRRECACSSVAPKLAELLGDCSIQSNNNSPDDTSDTGSVSPEQQPYSGQTTQSNVHVRSSGEMPTNTHDIESTIHLDHTTQERVVSLPAGYRITQAGFRELKEGGICCHWRYMEKGSHRRRTFSYPTTSRPFRLYPLPRSEHVKRVCTLCVTDQPHRQGLQIGDVGHIHSACSGVLFTGLFDCARGLLGFPTSEGTYTPSVVEELYFKDNTNKKEPDSSQRFSPILGDSVKMYRVPSSGPPDLSSQMDISLDFQQEFNDQSRSRLSAQEDISPTFRTAVQMSRELRRIDTNTTTYYTSLENAMSALAGMETHEGLELYPSSPQVRMTPFSTITLYQTPPAYGEHDKTPTSCRDAVETNEMNMTTQQIRVTLPDGSPRNTQWLDVMPNAGSRIANDSLAVHSSCETPDKLITGLELKDTVLPTEQHRRQASLEVSTLELEQISTRPASNRVWMCRVDMAETSVVDIGTSGMQSSGASDNLQNQQVTDESKTTLINSFSRITETEGCGGSRPMDSIMQVIQVTMSSSSGGSDIQILNDSIPIEMHSPLNQSKSDNKCKEGPESVSCYHANKLEQPADGTSGYMRQIETYTALCPSEMAIFSGPTTCQPSSRTEDAMITQPNEHPAVNHDPEDDDGARIHHKWHSKTVPATTDKAKHGLEEGNYERAPTEGGKEDNNERDPGTSPPPLPPKPSSVLTEGANVQSPMSVEIRQEIIIHSPPLSPDFSVTVETDIQVTSPQPSSSVYYPPRPHEKRLSINLIKAEKSEEGSANVECVDAFEVHGSGSAENTEANTTELHKDRETTTDQKATVTGLVQRNSECAEVIDQLREEQASPDQVVLVRSSSYIDPGQAIRQNTESQLNQMVGRSVDGLVTHRDRTSASEICLPNEIARISDTTARGITETGFNDDEEPEMVVFSTRPKAASGQPLGKAEEMQQPLTVEVSDNRAQIGEETVNSGHKDGDMIDPKNRETLSPEIISNPIRPTMEGPLKVPETVKNHNPPTTTVNAEMEMAEFPRELDSQLQDGPTASGFVGLELNIRVQCDQSTPIDQEGKVRLPNMTINLISGNSEDDSHGNKVTTMLTRNTEPLLEDVVAKETRTDARNLKEVKTTEPMVEESIDIAKYDDAIQGLDVKIHVELNMKERIEGTKPQTKKTTEMRWEGGKWWVDETRQTVASTRGQLSRDKMVVLEPSEVSKLEVLQHTEEADMISMFANEGPTEAYPVILETDDVVAMETQLVNELGSELDEQDHSELDEPAKKSREGPSAGKTEKDQQIERAMKPDKVLTPSQDAEGRSMGVGRANEDRDLANRVILIDDRPRYQHTADKAIEPSQLTNGPGDAEIQKRPPTPLLRVMVKSTAVVDPGLPNPTKIDMNLVTQTMLTTCSDPTTYVPNNPLLEADGMYAVSMPAHLEPSMEQVNDGQNGPINIDLTMKIENDFALYRDGKAMLASGGFEMDAEHFSRPGGNVQPSDINNALEGGVTSPEPVGVHFDQLLVSPVKPPKAVHIGVHQTAKTVTPLGSEYPQLYNLETESGGPIALVMAEQDKQTIDDSRDSPMQLEKSLSLLPEQGSILSSAGRSFTEDVSASRNLLKGNYVVQWTSNDGIVMRSDCMEEVDVTFRGKREGTFRVDDRVNSIEHEQPEETKLIIGPNIITKLPEKQQSDGTADQMGASDTIKAQTRQEQIVCESVVAEERNLEGQTDQDITSPSVRATAVNERFRSEHEVETGIAVDTKEIEVLLDARYVQPPDCSADRSTTRAEIRVETQLLEVEENMAKMDVYVHLQEVPENAAHESGYGTGKVMEDHDRQTPTALHLTPSDKLGETIEILTHEFDLTISHPIEDGKGRPSPSLEPSLTGYLPMSNEQERCNPVIKEYTQARSMTMEDVLASKVSEDGIMDTQNIAAEKFPRRHTHEACDETESLTDEKISILLSMRMRNGRRPVRSSSTGANHIQYKWSPDLSIATSSATGSSTFLPRFVDTGDAKGSRIRILHLTKPPTEDTMDREYSRPTSPLDWSITSTIHASNRTNSDSALPTSATGYKLAERSETPIQLHRTKAKDGLVPSNHNVGGSSNSNLPTPAGGANTPGSSNGIGHSRPTTPVHITISQKIKRDGQVLRDETRSYLLDVSTEPKSVLSTTVGSDIRPNSPNEESSTSGSDGNQTKMARQITEKALSTAVTKLHSSTPTMASNTLSKGGNESAEDGEVSLAQVAKVMTDGNIHISSSVDIGEQTRNPITVSMGAVPQSSVQIGPTTTGLISTSPIPVERGLVSSTRHEKGANFSFRASIRLSSPMRGGTVSPTNELLSGSTQVSVEQETFYTGRQSSGLGTTSWMNNVTTLESESRRIEHEQRQLSGTTDIRLKAKTSLTVGPQTNTPGSPLTQPELSQGPKAQEIESIRRTPLGLSGKQEISVEVRIPSQPSSPTTGERENSGYDIQTTTKTSILVSSATGHVANEQSVAIQGAAQPERIGGLRALHDDFRVQRDTSVDARAGFHSSIPALAKMIGKTEAGDLSKAPSPSSKPDTSFYPDRTDGLASPLDGGAPLEPSAAFSFLTSPQETSSPEPTIDLPEIASPLSGTTERGQPKQGVSSEKQLGPQHEDMTEEGGYLGPTGMKKGKADEIRPPTSPEQKLRVVSHADVLEDFVETLDETTDKIKKAFNPRLELTTEVFLETAEGVCLPIEAPVRTVQLAQPVFQPENEDRLPAVEFKHQVIVGPVEVNGKIVQVEQKIETHVTPGVTMQTTVTNAEFINTTEDKISPPTTIVGLSEERIPEETPSPTTEAPVEQTEGKQEITGPEEPAIPEPEGEIPEKTSPPVEGQEEEQIPEEAPSPTIEAPVEQTEGKQGIMGTEEPAIPEPEGEIPEKTLSPVDVGQAEEQDAQTPIEPGELAISPLSEQTIGDSLLKEVTPATDGTAIVSERETEVGEQQQTQSRGQDKLQTFSTELTITIPDSVTRTELHTPSLTLEITVKAVEREQKDVSEPLEDRKDVLTPETMNEIPIKEVREVAEMTFGMSVAKTGELEHLVPKDQTEEAPEMLSTHVSRRTISAESEERVLQEDMTGTAGIQLLMQEQEKVDSYMISIDDVPSKRLGSTTDQLPDTLAAADTIPFTETTKERVQTGKREGQSEENTIVMQTDMEAQQPMQLKREVSKSDADVHLTEQPSTAHEGSELEVQRPATQTSSATAVLGNSTADMDKEGPSAEALRPEVQPSQTESHLPTVEELNEHRQIGESKLASEELEEKSVTELTEEEISRLTKKSANELLEQVKLASTEQDEGVKRDTPSKTDYEITEQLSIVRHSQEPGIERLEAVQQITITSSEPNTPDSAKKHITTEVILGVKEGESPEMSVTAIAGKAPEQMTQTLEHLSRRTSPVPNEQLPGTERIDAQLEETSSGIENPPMSALVGEQTNSMDDLKAITLQEERDQEQLGQVAEADEQAVGMTVEAHQEGALIREDVTAPYAAEGNIQQSGRGLIAGLREMDIHDPRGTELDEQYAQIEAQKLASFGQTAASGVGEKVTELGGSVLHEPIWKQGEMQTTQTTDMKAQQVLEELLAHEGASLSDDTTIYMARQIADLSDPVRTELTGSAKERLEKLAGLEAEGQKLDTVVHLAEAVDAVLQDTKERIMLDLQKEISQSTAAPERVTDEIDTTVVPGSQTEWIPERGREEHKYIETAAMSIEGMINLTNEERQKMVEDAKARLALAGDELPAEDRKELEAIIHMVQQLNDMDKMERIKLTAQLRGEIESKDGTDLRAPYMSEIGAAESAEEAESQTKQLAESAVSPAEKLLTELLQIGGPIFADDTKMKMGEVITQMADTTRAELLMSVNQKLADPLLSLPDLLTTKLSTVAELIQRVDTAMLEAKEAFVKQLRSDASQHSSVTTPKELVSVPSKEDTVKVTTPITDSIQPDKEREKLELLNRLLTLTGRELLAFIDETTKRLDAEIRKHSDLETENMWDGLTLAEQIAKMTPEERDLLAAKTREQLKRKIRSEPSDLTVETGLDLTARSMEKQSSSHYSSEPVAEAKRGAGVVPTPQRASVERRARSGRMQDDLDSLDRHFSITTGRGRRVSHRQDSHRFTRAASRRYQKAQQVARILDAMILDTIQYVKRNISSRNV</sequence>
<feature type="region of interest" description="Disordered" evidence="1">
    <location>
        <begin position="3822"/>
        <end position="3856"/>
    </location>
</feature>
<gene>
    <name evidence="2" type="ORF">T265_07405</name>
</gene>
<feature type="compositionally biased region" description="Polar residues" evidence="1">
    <location>
        <begin position="3822"/>
        <end position="3855"/>
    </location>
</feature>
<feature type="region of interest" description="Disordered" evidence="1">
    <location>
        <begin position="1718"/>
        <end position="1765"/>
    </location>
</feature>
<feature type="compositionally biased region" description="Acidic residues" evidence="1">
    <location>
        <begin position="711"/>
        <end position="722"/>
    </location>
</feature>
<dbReference type="KEGG" id="ovi:T265_07405"/>